<name>M2ZR01_9PROT</name>
<evidence type="ECO:0000313" key="2">
    <source>
        <dbReference type="Proteomes" id="UP000011744"/>
    </source>
</evidence>
<dbReference type="PATRIC" id="fig|1244869.3.peg.2411"/>
<comment type="caution">
    <text evidence="1">The sequence shown here is derived from an EMBL/GenBank/DDBJ whole genome shotgun (WGS) entry which is preliminary data.</text>
</comment>
<sequence>MTDTCTMLLDELLATAQTWLKPTIDAECRRQDAAKLRAFVTNLQDVRDLVHLMEEGLVADPADSLAATMEGLAQSFAAIPDGATLSRAARLTFIAIFNEAASRAWAWEVALRLHADIIATTDIETLALARKLRLGAVTRASALGFGPQPPERGGAA</sequence>
<keyword evidence="2" id="KW-1185">Reference proteome</keyword>
<protein>
    <submittedName>
        <fullName evidence="1">Uncharacterized protein</fullName>
    </submittedName>
</protein>
<dbReference type="AlphaFoldDB" id="M2ZR01"/>
<dbReference type="EMBL" id="AONQ01000028">
    <property type="protein sequence ID" value="EME69747.1"/>
    <property type="molecule type" value="Genomic_DNA"/>
</dbReference>
<proteinExistence type="predicted"/>
<dbReference type="RefSeq" id="WP_008617762.1">
    <property type="nucleotide sequence ID" value="NZ_AONQ01000028.1"/>
</dbReference>
<gene>
    <name evidence="1" type="ORF">H261_11954</name>
</gene>
<dbReference type="Proteomes" id="UP000011744">
    <property type="component" value="Unassembled WGS sequence"/>
</dbReference>
<organism evidence="1 2">
    <name type="scientific">Paramagnetospirillum caucaseum</name>
    <dbReference type="NCBI Taxonomy" id="1244869"/>
    <lineage>
        <taxon>Bacteria</taxon>
        <taxon>Pseudomonadati</taxon>
        <taxon>Pseudomonadota</taxon>
        <taxon>Alphaproteobacteria</taxon>
        <taxon>Rhodospirillales</taxon>
        <taxon>Magnetospirillaceae</taxon>
        <taxon>Paramagnetospirillum</taxon>
    </lineage>
</organism>
<reference evidence="1 2" key="1">
    <citation type="journal article" date="2014" name="Genome Announc.">
        <title>Draft Genome Sequence of Magnetospirillum sp. Strain SO-1, a Freshwater Magnetotactic Bacterium Isolated from the Ol'khovka River, Russia.</title>
        <authorList>
            <person name="Grouzdev D.S."/>
            <person name="Dziuba M.V."/>
            <person name="Sukhacheva M.S."/>
            <person name="Mardanov A.V."/>
            <person name="Beletskiy A.V."/>
            <person name="Kuznetsov B.B."/>
            <person name="Skryabin K.G."/>
        </authorList>
    </citation>
    <scope>NUCLEOTIDE SEQUENCE [LARGE SCALE GENOMIC DNA]</scope>
    <source>
        <strain evidence="1 2">SO-1</strain>
    </source>
</reference>
<dbReference type="STRING" id="1244869.H261_11954"/>
<accession>M2ZR01</accession>
<evidence type="ECO:0000313" key="1">
    <source>
        <dbReference type="EMBL" id="EME69747.1"/>
    </source>
</evidence>